<protein>
    <submittedName>
        <fullName evidence="1">Uncharacterized protein</fullName>
    </submittedName>
</protein>
<evidence type="ECO:0000313" key="1">
    <source>
        <dbReference type="EMBL" id="EMS77422.1"/>
    </source>
</evidence>
<dbReference type="OrthoDB" id="7064563at2"/>
<dbReference type="AlphaFoldDB" id="S0FZM4"/>
<gene>
    <name evidence="1" type="ORF">Dpo_16c00750</name>
</gene>
<proteinExistence type="predicted"/>
<dbReference type="RefSeq" id="WP_006968665.1">
    <property type="nucleotide sequence ID" value="NZ_APJX01000016.1"/>
</dbReference>
<keyword evidence="2" id="KW-1185">Reference proteome</keyword>
<dbReference type="Proteomes" id="UP000014216">
    <property type="component" value="Unassembled WGS sequence"/>
</dbReference>
<reference evidence="1 2" key="1">
    <citation type="journal article" date="2013" name="Genome Announc.">
        <title>Draft Genome Sequence of Desulfotignum phosphitoxidans DSM 13687 Strain FiPS-3.</title>
        <authorList>
            <person name="Poehlein A."/>
            <person name="Daniel R."/>
            <person name="Simeonova D.D."/>
        </authorList>
    </citation>
    <scope>NUCLEOTIDE SEQUENCE [LARGE SCALE GENOMIC DNA]</scope>
    <source>
        <strain evidence="1 2">DSM 13687</strain>
    </source>
</reference>
<sequence length="65" mass="7429">MSIPEEIKISLLCLFCNAPLEGENGKEFSSGDMIKCLQCNELNDYDSIIELVCDRKLKTPRFSWV</sequence>
<organism evidence="1 2">
    <name type="scientific">Desulfotignum phosphitoxidans DSM 13687</name>
    <dbReference type="NCBI Taxonomy" id="1286635"/>
    <lineage>
        <taxon>Bacteria</taxon>
        <taxon>Pseudomonadati</taxon>
        <taxon>Thermodesulfobacteriota</taxon>
        <taxon>Desulfobacteria</taxon>
        <taxon>Desulfobacterales</taxon>
        <taxon>Desulfobacteraceae</taxon>
        <taxon>Desulfotignum</taxon>
    </lineage>
</organism>
<evidence type="ECO:0000313" key="2">
    <source>
        <dbReference type="Proteomes" id="UP000014216"/>
    </source>
</evidence>
<dbReference type="EMBL" id="APJX01000016">
    <property type="protein sequence ID" value="EMS77422.1"/>
    <property type="molecule type" value="Genomic_DNA"/>
</dbReference>
<accession>S0FZM4</accession>
<name>S0FZM4_9BACT</name>
<comment type="caution">
    <text evidence="1">The sequence shown here is derived from an EMBL/GenBank/DDBJ whole genome shotgun (WGS) entry which is preliminary data.</text>
</comment>